<keyword evidence="4" id="KW-1185">Reference proteome</keyword>
<sequence>MDSKVYVPLLTTQAAPQKRALSRSPSASTGSLLIRAPPTLDSDSESIGDGTFSTSSSGGGGYNGYESDEAFRTGKEFEMASERPSVADPDEETFEESFNFELSGRLVADLDRKSLKSSIGDEEESIKVVSEYGQLVEPVLVSNPSLSRVMPKAQLSMDDDCEEGEEEEEEMMRGVGVDKGFSCKVRIPGIEVLEEIGGAFRIKALGVDEDELVEGMDSLIVKQSAPAMEVKVVEMAVSDEFVEAQSGVLLMGEEEELVIEEPREDCVAAEVPEDMGLGAAEAAYIHSSTASGEHFMVRNQDVEENIKHSDEEKGVDKEGIELKGTNAGQGEIAELIETGSVATKFSTERDTVIDAEVTSEVVEETYVTVNKTDVVSSNAEDFCDTSLLKGYVGVAQLEKQGAVTEGFAETVEVNFVESSFTVREVNDSDGYVAKEAMVCQNSRSNGTDVSESFNLDKGADNDNLEGKLELGINLGGKFHDSKAFALVELLSNVPEGNDPDRIKAPATENEDSPCVVDAQDFILGSSETAKRSTREFERQNSSFLFGVEGFQGHPQIVGGQVLIESDEEVNDDSERKKLFVPAELGALLKAATGANSEEAPTGLDSSFHSLRPASRLNCPNVSSLDVGARDDFEDNLNEEEKKKTEKIQLLRVKFLRLVQRLGISLEDSRVSKSSAKDQSINWKILASIKKFLRKFPPDVVLYVDRLDTTQLGDLTDLPLLKSITSSLSTSIWLNAVVTLTHAASALPDGQFGLPLGYAKFVSQQSAAIQQSINQAIGDLSLMNQSNMPPVALVENHPLCQKDSSGERVLPNGLIWRAHLLFVFYSIKILSEATPILIPQNPVDLQKLSGFRFYFPPPTYFLASLLQPYSHPKLSGDQGGDDMDSDIELGNLSASVEEDDDEYNQLPPFIPLRKSQIAEFKKEQRKAYFEEYDYRVQLLQKKQLKGLREMKKKGKDGCNNYVSIQESEDQDDRSPMDVPDPLVNVPATSPDMALPVSFDADDPAYRYRLLEPSSHLVARPVPSTDVWDHNLGYDAVELERSLVIASRFPADFGVRIKKDKKEFSVCLDSSVAAKHGKNASTMGRFNIQTVGEQLAFIFRGETKVTNLSINQTTAGVTVTFLNGNVATGLKIEDQIAVGKLLVLAGSAGVVSSQDETASGANLELRFIDDAFPANFGMSLVKAARDMSIMSHLQSQFSIGRNTKMAIHIGVNDKRSGQIAIRTSSSEQLKIALFAILPIAYFIFRSTCHRFDVKNS</sequence>
<dbReference type="InterPro" id="IPR027417">
    <property type="entry name" value="P-loop_NTPase"/>
</dbReference>
<reference evidence="3 4" key="1">
    <citation type="journal article" date="2019" name="Plant Biotechnol. J.">
        <title>The red bayberry genome and genetic basis of sex determination.</title>
        <authorList>
            <person name="Jia H.M."/>
            <person name="Jia H.J."/>
            <person name="Cai Q.L."/>
            <person name="Wang Y."/>
            <person name="Zhao H.B."/>
            <person name="Yang W.F."/>
            <person name="Wang G.Y."/>
            <person name="Li Y.H."/>
            <person name="Zhan D.L."/>
            <person name="Shen Y.T."/>
            <person name="Niu Q.F."/>
            <person name="Chang L."/>
            <person name="Qiu J."/>
            <person name="Zhao L."/>
            <person name="Xie H.B."/>
            <person name="Fu W.Y."/>
            <person name="Jin J."/>
            <person name="Li X.W."/>
            <person name="Jiao Y."/>
            <person name="Zhou C.C."/>
            <person name="Tu T."/>
            <person name="Chai C.Y."/>
            <person name="Gao J.L."/>
            <person name="Fan L.J."/>
            <person name="van de Weg E."/>
            <person name="Wang J.Y."/>
            <person name="Gao Z.S."/>
        </authorList>
    </citation>
    <scope>NUCLEOTIDE SEQUENCE [LARGE SCALE GENOMIC DNA]</scope>
    <source>
        <tissue evidence="3">Leaves</tissue>
    </source>
</reference>
<name>A0A6A1VTJ7_9ROSI</name>
<dbReference type="Gene3D" id="3.40.50.300">
    <property type="entry name" value="P-loop containing nucleotide triphosphate hydrolases"/>
    <property type="match status" value="1"/>
</dbReference>
<dbReference type="GO" id="GO:0045036">
    <property type="term" value="P:protein targeting to chloroplast"/>
    <property type="evidence" value="ECO:0007669"/>
    <property type="project" value="InterPro"/>
</dbReference>
<dbReference type="GO" id="GO:0009707">
    <property type="term" value="C:chloroplast outer membrane"/>
    <property type="evidence" value="ECO:0007669"/>
    <property type="project" value="InterPro"/>
</dbReference>
<accession>A0A6A1VTJ7</accession>
<evidence type="ECO:0000313" key="4">
    <source>
        <dbReference type="Proteomes" id="UP000516437"/>
    </source>
</evidence>
<feature type="domain" description="Translocase of chloroplast 159/132 membrane anchor" evidence="2">
    <location>
        <begin position="984"/>
        <end position="1243"/>
    </location>
</feature>
<dbReference type="Proteomes" id="UP000516437">
    <property type="component" value="Chromosome 5"/>
</dbReference>
<protein>
    <recommendedName>
        <fullName evidence="2">Translocase of chloroplast 159/132 membrane anchor domain-containing protein</fullName>
    </recommendedName>
</protein>
<gene>
    <name evidence="3" type="ORF">CJ030_MR5G017253</name>
</gene>
<dbReference type="Pfam" id="PF11886">
    <property type="entry name" value="TOC159_MAD"/>
    <property type="match status" value="1"/>
</dbReference>
<dbReference type="AlphaFoldDB" id="A0A6A1VTJ7"/>
<evidence type="ECO:0000256" key="1">
    <source>
        <dbReference type="SAM" id="MobiDB-lite"/>
    </source>
</evidence>
<evidence type="ECO:0000313" key="3">
    <source>
        <dbReference type="EMBL" id="KAB1213990.1"/>
    </source>
</evidence>
<dbReference type="GO" id="GO:0003924">
    <property type="term" value="F:GTPase activity"/>
    <property type="evidence" value="ECO:0007669"/>
    <property type="project" value="InterPro"/>
</dbReference>
<organism evidence="3 4">
    <name type="scientific">Morella rubra</name>
    <name type="common">Chinese bayberry</name>
    <dbReference type="NCBI Taxonomy" id="262757"/>
    <lineage>
        <taxon>Eukaryota</taxon>
        <taxon>Viridiplantae</taxon>
        <taxon>Streptophyta</taxon>
        <taxon>Embryophyta</taxon>
        <taxon>Tracheophyta</taxon>
        <taxon>Spermatophyta</taxon>
        <taxon>Magnoliopsida</taxon>
        <taxon>eudicotyledons</taxon>
        <taxon>Gunneridae</taxon>
        <taxon>Pentapetalae</taxon>
        <taxon>rosids</taxon>
        <taxon>fabids</taxon>
        <taxon>Fagales</taxon>
        <taxon>Myricaceae</taxon>
        <taxon>Morella</taxon>
    </lineage>
</organism>
<proteinExistence type="predicted"/>
<dbReference type="EMBL" id="RXIC02000023">
    <property type="protein sequence ID" value="KAB1213990.1"/>
    <property type="molecule type" value="Genomic_DNA"/>
</dbReference>
<dbReference type="GO" id="GO:0005525">
    <property type="term" value="F:GTP binding"/>
    <property type="evidence" value="ECO:0007669"/>
    <property type="project" value="InterPro"/>
</dbReference>
<feature type="compositionally biased region" description="Low complexity" evidence="1">
    <location>
        <begin position="47"/>
        <end position="56"/>
    </location>
</feature>
<feature type="region of interest" description="Disordered" evidence="1">
    <location>
        <begin position="14"/>
        <end position="68"/>
    </location>
</feature>
<dbReference type="InterPro" id="IPR005690">
    <property type="entry name" value="Toc86_159"/>
</dbReference>
<dbReference type="NCBIfam" id="TIGR00993">
    <property type="entry name" value="3a0901s04IAP86"/>
    <property type="match status" value="1"/>
</dbReference>
<evidence type="ECO:0000259" key="2">
    <source>
        <dbReference type="Pfam" id="PF11886"/>
    </source>
</evidence>
<comment type="caution">
    <text evidence="3">The sequence shown here is derived from an EMBL/GenBank/DDBJ whole genome shotgun (WGS) entry which is preliminary data.</text>
</comment>
<dbReference type="OrthoDB" id="8954335at2759"/>
<dbReference type="InterPro" id="IPR024283">
    <property type="entry name" value="TOC159_MAD"/>
</dbReference>